<evidence type="ECO:0000313" key="2">
    <source>
        <dbReference type="Proteomes" id="UP000243459"/>
    </source>
</evidence>
<name>A0A5P1E204_ASPOF</name>
<dbReference type="SUPFAM" id="SSF51905">
    <property type="entry name" value="FAD/NAD(P)-binding domain"/>
    <property type="match status" value="1"/>
</dbReference>
<organism evidence="1 2">
    <name type="scientific">Asparagus officinalis</name>
    <name type="common">Garden asparagus</name>
    <dbReference type="NCBI Taxonomy" id="4686"/>
    <lineage>
        <taxon>Eukaryota</taxon>
        <taxon>Viridiplantae</taxon>
        <taxon>Streptophyta</taxon>
        <taxon>Embryophyta</taxon>
        <taxon>Tracheophyta</taxon>
        <taxon>Spermatophyta</taxon>
        <taxon>Magnoliopsida</taxon>
        <taxon>Liliopsida</taxon>
        <taxon>Asparagales</taxon>
        <taxon>Asparagaceae</taxon>
        <taxon>Asparagoideae</taxon>
        <taxon>Asparagus</taxon>
    </lineage>
</organism>
<dbReference type="InterPro" id="IPR036188">
    <property type="entry name" value="FAD/NAD-bd_sf"/>
</dbReference>
<accession>A0A5P1E204</accession>
<keyword evidence="2" id="KW-1185">Reference proteome</keyword>
<sequence>MLLPRSHLVSVTVAVSSLSLDRGEIPILAALRKSEHDAIIVDSGIIGLSIARYLLLHFDLSVILVDASVLVFGSTRAGYKHSPQAKFSGC</sequence>
<protein>
    <recommendedName>
        <fullName evidence="3">FAD dependent oxidoreductase domain-containing protein</fullName>
    </recommendedName>
</protein>
<evidence type="ECO:0000313" key="1">
    <source>
        <dbReference type="EMBL" id="ONK56641.1"/>
    </source>
</evidence>
<proteinExistence type="predicted"/>
<reference evidence="2" key="1">
    <citation type="journal article" date="2017" name="Nat. Commun.">
        <title>The asparagus genome sheds light on the origin and evolution of a young Y chromosome.</title>
        <authorList>
            <person name="Harkess A."/>
            <person name="Zhou J."/>
            <person name="Xu C."/>
            <person name="Bowers J.E."/>
            <person name="Van der Hulst R."/>
            <person name="Ayyampalayam S."/>
            <person name="Mercati F."/>
            <person name="Riccardi P."/>
            <person name="McKain M.R."/>
            <person name="Kakrana A."/>
            <person name="Tang H."/>
            <person name="Ray J."/>
            <person name="Groenendijk J."/>
            <person name="Arikit S."/>
            <person name="Mathioni S.M."/>
            <person name="Nakano M."/>
            <person name="Shan H."/>
            <person name="Telgmann-Rauber A."/>
            <person name="Kanno A."/>
            <person name="Yue Z."/>
            <person name="Chen H."/>
            <person name="Li W."/>
            <person name="Chen Y."/>
            <person name="Xu X."/>
            <person name="Zhang Y."/>
            <person name="Luo S."/>
            <person name="Chen H."/>
            <person name="Gao J."/>
            <person name="Mao Z."/>
            <person name="Pires J.C."/>
            <person name="Luo M."/>
            <person name="Kudrna D."/>
            <person name="Wing R.A."/>
            <person name="Meyers B.C."/>
            <person name="Yi K."/>
            <person name="Kong H."/>
            <person name="Lavrijsen P."/>
            <person name="Sunseri F."/>
            <person name="Falavigna A."/>
            <person name="Ye Y."/>
            <person name="Leebens-Mack J.H."/>
            <person name="Chen G."/>
        </authorList>
    </citation>
    <scope>NUCLEOTIDE SEQUENCE [LARGE SCALE GENOMIC DNA]</scope>
    <source>
        <strain evidence="2">cv. DH0086</strain>
    </source>
</reference>
<gene>
    <name evidence="1" type="ORF">A4U43_C10F11130</name>
</gene>
<dbReference type="AlphaFoldDB" id="A0A5P1E204"/>
<dbReference type="Gramene" id="ONK56641">
    <property type="protein sequence ID" value="ONK56641"/>
    <property type="gene ID" value="A4U43_C10F11130"/>
</dbReference>
<dbReference type="Proteomes" id="UP000243459">
    <property type="component" value="Chromosome 10"/>
</dbReference>
<evidence type="ECO:0008006" key="3">
    <source>
        <dbReference type="Google" id="ProtNLM"/>
    </source>
</evidence>
<dbReference type="EMBL" id="CM007390">
    <property type="protein sequence ID" value="ONK56641.1"/>
    <property type="molecule type" value="Genomic_DNA"/>
</dbReference>